<accession>A0ABW0NVZ4</accession>
<reference evidence="3" key="1">
    <citation type="journal article" date="2019" name="Int. J. Syst. Evol. Microbiol.">
        <title>The Global Catalogue of Microorganisms (GCM) 10K type strain sequencing project: providing services to taxonomists for standard genome sequencing and annotation.</title>
        <authorList>
            <consortium name="The Broad Institute Genomics Platform"/>
            <consortium name="The Broad Institute Genome Sequencing Center for Infectious Disease"/>
            <person name="Wu L."/>
            <person name="Ma J."/>
        </authorList>
    </citation>
    <scope>NUCLEOTIDE SEQUENCE [LARGE SCALE GENOMIC DNA]</scope>
    <source>
        <strain evidence="3">CCUG 43117</strain>
    </source>
</reference>
<evidence type="ECO:0000259" key="1">
    <source>
        <dbReference type="Pfam" id="PF01850"/>
    </source>
</evidence>
<dbReference type="EMBL" id="JBHSLU010000004">
    <property type="protein sequence ID" value="MFC5503908.1"/>
    <property type="molecule type" value="Genomic_DNA"/>
</dbReference>
<dbReference type="InterPro" id="IPR002716">
    <property type="entry name" value="PIN_dom"/>
</dbReference>
<dbReference type="Pfam" id="PF01850">
    <property type="entry name" value="PIN"/>
    <property type="match status" value="1"/>
</dbReference>
<organism evidence="2 3">
    <name type="scientific">Bosea massiliensis</name>
    <dbReference type="NCBI Taxonomy" id="151419"/>
    <lineage>
        <taxon>Bacteria</taxon>
        <taxon>Pseudomonadati</taxon>
        <taxon>Pseudomonadota</taxon>
        <taxon>Alphaproteobacteria</taxon>
        <taxon>Hyphomicrobiales</taxon>
        <taxon>Boseaceae</taxon>
        <taxon>Bosea</taxon>
    </lineage>
</organism>
<sequence length="148" mass="16794">MTSSFFLDTNVLIYSRDPGAKQKQERAKIWLNALIEATPPVINLQVINEFCHVALRKLPHLAVETVRADAEGLRIWGDTPIDYETLTDAWQIREEADYQWFDCVLLAAAQNLGCSHFLSEDMRHGHVVNGITIVNPFIALPGDFMLRD</sequence>
<evidence type="ECO:0000313" key="2">
    <source>
        <dbReference type="EMBL" id="MFC5503908.1"/>
    </source>
</evidence>
<gene>
    <name evidence="2" type="ORF">ACFPN9_01405</name>
</gene>
<proteinExistence type="predicted"/>
<feature type="domain" description="PIN" evidence="1">
    <location>
        <begin position="6"/>
        <end position="124"/>
    </location>
</feature>
<name>A0ABW0NVZ4_9HYPH</name>
<protein>
    <submittedName>
        <fullName evidence="2">PIN domain-containing protein</fullName>
    </submittedName>
</protein>
<evidence type="ECO:0000313" key="3">
    <source>
        <dbReference type="Proteomes" id="UP001596060"/>
    </source>
</evidence>
<dbReference type="SUPFAM" id="SSF88723">
    <property type="entry name" value="PIN domain-like"/>
    <property type="match status" value="1"/>
</dbReference>
<keyword evidence="3" id="KW-1185">Reference proteome</keyword>
<comment type="caution">
    <text evidence="2">The sequence shown here is derived from an EMBL/GenBank/DDBJ whole genome shotgun (WGS) entry which is preliminary data.</text>
</comment>
<dbReference type="Gene3D" id="3.40.50.1010">
    <property type="entry name" value="5'-nuclease"/>
    <property type="match status" value="1"/>
</dbReference>
<dbReference type="Proteomes" id="UP001596060">
    <property type="component" value="Unassembled WGS sequence"/>
</dbReference>
<dbReference type="RefSeq" id="WP_066724626.1">
    <property type="nucleotide sequence ID" value="NZ_JBHSLU010000004.1"/>
</dbReference>
<dbReference type="InterPro" id="IPR029060">
    <property type="entry name" value="PIN-like_dom_sf"/>
</dbReference>
<dbReference type="CDD" id="cd18692">
    <property type="entry name" value="PIN_VapC-like"/>
    <property type="match status" value="1"/>
</dbReference>